<sequence length="66" mass="7127">MTREERLAILGPETVAKIHARVKEAPEPSDELVEELRRIMTNPAGEIPTSRPAVGRSGNGAVEVHG</sequence>
<dbReference type="Proteomes" id="UP000625682">
    <property type="component" value="Unassembled WGS sequence"/>
</dbReference>
<evidence type="ECO:0000313" key="3">
    <source>
        <dbReference type="Proteomes" id="UP000625682"/>
    </source>
</evidence>
<accession>A0A917KP54</accession>
<evidence type="ECO:0000313" key="2">
    <source>
        <dbReference type="EMBL" id="GGJ22825.1"/>
    </source>
</evidence>
<dbReference type="EMBL" id="BMMU01000004">
    <property type="protein sequence ID" value="GGJ22825.1"/>
    <property type="molecule type" value="Genomic_DNA"/>
</dbReference>
<reference evidence="2" key="2">
    <citation type="submission" date="2020-09" db="EMBL/GenBank/DDBJ databases">
        <authorList>
            <person name="Sun Q."/>
            <person name="Zhou Y."/>
        </authorList>
    </citation>
    <scope>NUCLEOTIDE SEQUENCE</scope>
    <source>
        <strain evidence="2">CGMCC 4.7272</strain>
    </source>
</reference>
<feature type="region of interest" description="Disordered" evidence="1">
    <location>
        <begin position="43"/>
        <end position="66"/>
    </location>
</feature>
<name>A0A917KP54_9ACTN</name>
<proteinExistence type="predicted"/>
<comment type="caution">
    <text evidence="2">The sequence shown here is derived from an EMBL/GenBank/DDBJ whole genome shotgun (WGS) entry which is preliminary data.</text>
</comment>
<protein>
    <submittedName>
        <fullName evidence="2">Uncharacterized protein</fullName>
    </submittedName>
</protein>
<dbReference type="RefSeq" id="WP_189146826.1">
    <property type="nucleotide sequence ID" value="NZ_BAABER010000001.1"/>
</dbReference>
<evidence type="ECO:0000256" key="1">
    <source>
        <dbReference type="SAM" id="MobiDB-lite"/>
    </source>
</evidence>
<organism evidence="2 3">
    <name type="scientific">Streptomyces lacrimifluminis</name>
    <dbReference type="NCBI Taxonomy" id="1500077"/>
    <lineage>
        <taxon>Bacteria</taxon>
        <taxon>Bacillati</taxon>
        <taxon>Actinomycetota</taxon>
        <taxon>Actinomycetes</taxon>
        <taxon>Kitasatosporales</taxon>
        <taxon>Streptomycetaceae</taxon>
        <taxon>Streptomyces</taxon>
    </lineage>
</organism>
<reference evidence="2" key="1">
    <citation type="journal article" date="2014" name="Int. J. Syst. Evol. Microbiol.">
        <title>Complete genome sequence of Corynebacterium casei LMG S-19264T (=DSM 44701T), isolated from a smear-ripened cheese.</title>
        <authorList>
            <consortium name="US DOE Joint Genome Institute (JGI-PGF)"/>
            <person name="Walter F."/>
            <person name="Albersmeier A."/>
            <person name="Kalinowski J."/>
            <person name="Ruckert C."/>
        </authorList>
    </citation>
    <scope>NUCLEOTIDE SEQUENCE</scope>
    <source>
        <strain evidence="2">CGMCC 4.7272</strain>
    </source>
</reference>
<keyword evidence="3" id="KW-1185">Reference proteome</keyword>
<gene>
    <name evidence="2" type="ORF">GCM10012282_19150</name>
</gene>
<dbReference type="AlphaFoldDB" id="A0A917KP54"/>